<dbReference type="Proteomes" id="UP000527355">
    <property type="component" value="Unassembled WGS sequence"/>
</dbReference>
<gene>
    <name evidence="2" type="ORF">mMyoMyo1_010425</name>
</gene>
<feature type="region of interest" description="Disordered" evidence="1">
    <location>
        <begin position="69"/>
        <end position="98"/>
    </location>
</feature>
<sequence>MVKHLETAQWGAITTWGWKARGRNAILDLRVTVKLKGVQWSTPGNNPGSFSSGPPVVLLVSPTGIRLEAGGQESGDSGCPMGQKKGMSPPPGAVQAEGDLTWPRGWDFRWDCRWDFRWAVPM</sequence>
<comment type="caution">
    <text evidence="2">The sequence shown here is derived from an EMBL/GenBank/DDBJ whole genome shotgun (WGS) entry which is preliminary data.</text>
</comment>
<evidence type="ECO:0000313" key="3">
    <source>
        <dbReference type="Proteomes" id="UP000527355"/>
    </source>
</evidence>
<dbReference type="EMBL" id="JABWUV010000003">
    <property type="protein sequence ID" value="KAF6369019.1"/>
    <property type="molecule type" value="Genomic_DNA"/>
</dbReference>
<dbReference type="AlphaFoldDB" id="A0A7J7Z4H2"/>
<protein>
    <submittedName>
        <fullName evidence="2">Uncharacterized protein</fullName>
    </submittedName>
</protein>
<name>A0A7J7Z4H2_MYOMY</name>
<evidence type="ECO:0000256" key="1">
    <source>
        <dbReference type="SAM" id="MobiDB-lite"/>
    </source>
</evidence>
<keyword evidence="3" id="KW-1185">Reference proteome</keyword>
<organism evidence="2 3">
    <name type="scientific">Myotis myotis</name>
    <name type="common">Greater mouse-eared bat</name>
    <name type="synonym">Vespertilio myotis</name>
    <dbReference type="NCBI Taxonomy" id="51298"/>
    <lineage>
        <taxon>Eukaryota</taxon>
        <taxon>Metazoa</taxon>
        <taxon>Chordata</taxon>
        <taxon>Craniata</taxon>
        <taxon>Vertebrata</taxon>
        <taxon>Euteleostomi</taxon>
        <taxon>Mammalia</taxon>
        <taxon>Eutheria</taxon>
        <taxon>Laurasiatheria</taxon>
        <taxon>Chiroptera</taxon>
        <taxon>Yangochiroptera</taxon>
        <taxon>Vespertilionidae</taxon>
        <taxon>Myotis</taxon>
    </lineage>
</organism>
<proteinExistence type="predicted"/>
<accession>A0A7J7Z4H2</accession>
<reference evidence="2 3" key="1">
    <citation type="journal article" date="2020" name="Nature">
        <title>Six reference-quality genomes reveal evolution of bat adaptations.</title>
        <authorList>
            <person name="Jebb D."/>
            <person name="Huang Z."/>
            <person name="Pippel M."/>
            <person name="Hughes G.M."/>
            <person name="Lavrichenko K."/>
            <person name="Devanna P."/>
            <person name="Winkler S."/>
            <person name="Jermiin L.S."/>
            <person name="Skirmuntt E.C."/>
            <person name="Katzourakis A."/>
            <person name="Burkitt-Gray L."/>
            <person name="Ray D.A."/>
            <person name="Sullivan K.A.M."/>
            <person name="Roscito J.G."/>
            <person name="Kirilenko B.M."/>
            <person name="Davalos L.M."/>
            <person name="Corthals A.P."/>
            <person name="Power M.L."/>
            <person name="Jones G."/>
            <person name="Ransome R.D."/>
            <person name="Dechmann D.K.N."/>
            <person name="Locatelli A.G."/>
            <person name="Puechmaille S.J."/>
            <person name="Fedrigo O."/>
            <person name="Jarvis E.D."/>
            <person name="Hiller M."/>
            <person name="Vernes S.C."/>
            <person name="Myers E.W."/>
            <person name="Teeling E.C."/>
        </authorList>
    </citation>
    <scope>NUCLEOTIDE SEQUENCE [LARGE SCALE GENOMIC DNA]</scope>
    <source>
        <strain evidence="2">MMyoMyo1</strain>
        <tissue evidence="2">Flight muscle</tissue>
    </source>
</reference>
<evidence type="ECO:0000313" key="2">
    <source>
        <dbReference type="EMBL" id="KAF6369019.1"/>
    </source>
</evidence>